<gene>
    <name evidence="1" type="ORF">L1987_46816</name>
</gene>
<name>A0ACB9G0P4_9ASTR</name>
<reference evidence="1 2" key="2">
    <citation type="journal article" date="2022" name="Mol. Ecol. Resour.">
        <title>The genomes of chicory, endive, great burdock and yacon provide insights into Asteraceae paleo-polyploidization history and plant inulin production.</title>
        <authorList>
            <person name="Fan W."/>
            <person name="Wang S."/>
            <person name="Wang H."/>
            <person name="Wang A."/>
            <person name="Jiang F."/>
            <person name="Liu H."/>
            <person name="Zhao H."/>
            <person name="Xu D."/>
            <person name="Zhang Y."/>
        </authorList>
    </citation>
    <scope>NUCLEOTIDE SEQUENCE [LARGE SCALE GENOMIC DNA]</scope>
    <source>
        <strain evidence="2">cv. Yunnan</strain>
        <tissue evidence="1">Leaves</tissue>
    </source>
</reference>
<proteinExistence type="predicted"/>
<dbReference type="EMBL" id="CM042032">
    <property type="protein sequence ID" value="KAI3777023.1"/>
    <property type="molecule type" value="Genomic_DNA"/>
</dbReference>
<dbReference type="Proteomes" id="UP001056120">
    <property type="component" value="Linkage Group LG15"/>
</dbReference>
<keyword evidence="2" id="KW-1185">Reference proteome</keyword>
<accession>A0ACB9G0P4</accession>
<reference evidence="2" key="1">
    <citation type="journal article" date="2022" name="Mol. Ecol. Resour.">
        <title>The genomes of chicory, endive, great burdock and yacon provide insights into Asteraceae palaeo-polyploidization history and plant inulin production.</title>
        <authorList>
            <person name="Fan W."/>
            <person name="Wang S."/>
            <person name="Wang H."/>
            <person name="Wang A."/>
            <person name="Jiang F."/>
            <person name="Liu H."/>
            <person name="Zhao H."/>
            <person name="Xu D."/>
            <person name="Zhang Y."/>
        </authorList>
    </citation>
    <scope>NUCLEOTIDE SEQUENCE [LARGE SCALE GENOMIC DNA]</scope>
    <source>
        <strain evidence="2">cv. Yunnan</strain>
    </source>
</reference>
<protein>
    <submittedName>
        <fullName evidence="1">Uncharacterized protein</fullName>
    </submittedName>
</protein>
<comment type="caution">
    <text evidence="1">The sequence shown here is derived from an EMBL/GenBank/DDBJ whole genome shotgun (WGS) entry which is preliminary data.</text>
</comment>
<sequence>MCASHYITKEKAEKAVEIAKDNGLLLNPSLIGATKHARGVIRVINSMVEDPTESGQIESFFCPCPFFQSACFELHAGSSNITSKFITMYFHLAKNCCWLRPATTTTFLLLKAICDQSSSSRTPSIIHHVRSRFTILFCTTLHHHHHHHHHHHNHRTTIQSHRHILPQLRFIHSPSNSSSGQRWNGDEYSKFVPSNIITTSFSSALDHLDSSVPQIPYSTARIFNTSSFTYIFPVLQGPKFLRLHFYPTTYSDLNTQQSFFSVSSNGYSLLTNFSAFLALSFLRNTRTNDARVVKEFLIYVKDTQILNVTFTPSPNSYAFINGIEIVSVPENLYFNAKTLKYVNQYTGPIIDKNTGLETIYRLNMGGGQISVKDDTGMYRSWDQDNYFIYGAAIGLTPLYDNPIMYTMEMPNYTAPEEVYQTQRSMGKLSDKYNLTWILPVDSGFYYILRLHFCNIIPQYTKRGQVVFKIFINNQTAELEADLFYWTQGSGYPVFKDYMNFFSN</sequence>
<evidence type="ECO:0000313" key="1">
    <source>
        <dbReference type="EMBL" id="KAI3777023.1"/>
    </source>
</evidence>
<organism evidence="1 2">
    <name type="scientific">Smallanthus sonchifolius</name>
    <dbReference type="NCBI Taxonomy" id="185202"/>
    <lineage>
        <taxon>Eukaryota</taxon>
        <taxon>Viridiplantae</taxon>
        <taxon>Streptophyta</taxon>
        <taxon>Embryophyta</taxon>
        <taxon>Tracheophyta</taxon>
        <taxon>Spermatophyta</taxon>
        <taxon>Magnoliopsida</taxon>
        <taxon>eudicotyledons</taxon>
        <taxon>Gunneridae</taxon>
        <taxon>Pentapetalae</taxon>
        <taxon>asterids</taxon>
        <taxon>campanulids</taxon>
        <taxon>Asterales</taxon>
        <taxon>Asteraceae</taxon>
        <taxon>Asteroideae</taxon>
        <taxon>Heliantheae alliance</taxon>
        <taxon>Millerieae</taxon>
        <taxon>Smallanthus</taxon>
    </lineage>
</organism>
<evidence type="ECO:0000313" key="2">
    <source>
        <dbReference type="Proteomes" id="UP001056120"/>
    </source>
</evidence>